<evidence type="ECO:0000313" key="6">
    <source>
        <dbReference type="Proteomes" id="UP000294555"/>
    </source>
</evidence>
<dbReference type="InterPro" id="IPR020449">
    <property type="entry name" value="Tscrpt_reg_AraC-type_HTH"/>
</dbReference>
<dbReference type="SUPFAM" id="SSF46689">
    <property type="entry name" value="Homeodomain-like"/>
    <property type="match status" value="2"/>
</dbReference>
<dbReference type="PROSITE" id="PS01124">
    <property type="entry name" value="HTH_ARAC_FAMILY_2"/>
    <property type="match status" value="1"/>
</dbReference>
<dbReference type="EMBL" id="SJOI01000001">
    <property type="protein sequence ID" value="TCL02859.1"/>
    <property type="molecule type" value="Genomic_DNA"/>
</dbReference>
<dbReference type="AlphaFoldDB" id="A0A4R1N8F1"/>
<proteinExistence type="predicted"/>
<organism evidence="5 6">
    <name type="scientific">Sodalis ligni</name>
    <dbReference type="NCBI Taxonomy" id="2697027"/>
    <lineage>
        <taxon>Bacteria</taxon>
        <taxon>Pseudomonadati</taxon>
        <taxon>Pseudomonadota</taxon>
        <taxon>Gammaproteobacteria</taxon>
        <taxon>Enterobacterales</taxon>
        <taxon>Bruguierivoracaceae</taxon>
        <taxon>Sodalis</taxon>
    </lineage>
</organism>
<dbReference type="RefSeq" id="WP_165934108.1">
    <property type="nucleotide sequence ID" value="NZ_CP075169.1"/>
</dbReference>
<evidence type="ECO:0000256" key="3">
    <source>
        <dbReference type="ARBA" id="ARBA00023163"/>
    </source>
</evidence>
<reference evidence="5 6" key="1">
    <citation type="submission" date="2019-02" db="EMBL/GenBank/DDBJ databases">
        <title>Investigation of anaerobic lignin degradation for improved lignocellulosic biofuels.</title>
        <authorList>
            <person name="Deangelis K."/>
        </authorList>
    </citation>
    <scope>NUCLEOTIDE SEQUENCE [LARGE SCALE GENOMIC DNA]</scope>
    <source>
        <strain evidence="5 6">159R</strain>
    </source>
</reference>
<comment type="caution">
    <text evidence="5">The sequence shown here is derived from an EMBL/GenBank/DDBJ whole genome shotgun (WGS) entry which is preliminary data.</text>
</comment>
<dbReference type="GO" id="GO:0003700">
    <property type="term" value="F:DNA-binding transcription factor activity"/>
    <property type="evidence" value="ECO:0007669"/>
    <property type="project" value="InterPro"/>
</dbReference>
<keyword evidence="2" id="KW-0238">DNA-binding</keyword>
<dbReference type="GO" id="GO:0043565">
    <property type="term" value="F:sequence-specific DNA binding"/>
    <property type="evidence" value="ECO:0007669"/>
    <property type="project" value="InterPro"/>
</dbReference>
<dbReference type="SMART" id="SM00342">
    <property type="entry name" value="HTH_ARAC"/>
    <property type="match status" value="1"/>
</dbReference>
<keyword evidence="6" id="KW-1185">Reference proteome</keyword>
<dbReference type="Gene3D" id="1.10.10.60">
    <property type="entry name" value="Homeodomain-like"/>
    <property type="match status" value="2"/>
</dbReference>
<dbReference type="InterPro" id="IPR009057">
    <property type="entry name" value="Homeodomain-like_sf"/>
</dbReference>
<dbReference type="Proteomes" id="UP000294555">
    <property type="component" value="Unassembled WGS sequence"/>
</dbReference>
<dbReference type="PROSITE" id="PS00041">
    <property type="entry name" value="HTH_ARAC_FAMILY_1"/>
    <property type="match status" value="1"/>
</dbReference>
<feature type="domain" description="HTH araC/xylS-type" evidence="4">
    <location>
        <begin position="184"/>
        <end position="282"/>
    </location>
</feature>
<evidence type="ECO:0000256" key="2">
    <source>
        <dbReference type="ARBA" id="ARBA00023125"/>
    </source>
</evidence>
<dbReference type="Pfam" id="PF12833">
    <property type="entry name" value="HTH_18"/>
    <property type="match status" value="1"/>
</dbReference>
<dbReference type="PRINTS" id="PR00032">
    <property type="entry name" value="HTHARAC"/>
</dbReference>
<dbReference type="InterPro" id="IPR050204">
    <property type="entry name" value="AraC_XylS_family_regulators"/>
</dbReference>
<name>A0A4R1N8F1_9GAMM</name>
<dbReference type="PANTHER" id="PTHR46796:SF14">
    <property type="entry name" value="TRANSCRIPTIONAL REGULATORY PROTEIN"/>
    <property type="match status" value="1"/>
</dbReference>
<keyword evidence="3" id="KW-0804">Transcription</keyword>
<dbReference type="InterPro" id="IPR018062">
    <property type="entry name" value="HTH_AraC-typ_CS"/>
</dbReference>
<keyword evidence="1" id="KW-0805">Transcription regulation</keyword>
<evidence type="ECO:0000256" key="1">
    <source>
        <dbReference type="ARBA" id="ARBA00023015"/>
    </source>
</evidence>
<gene>
    <name evidence="5" type="ORF">EZJ58_0897</name>
</gene>
<sequence>MILSNRMSLHAGSVRFYASRHADTLPLENAPVITIPCGEAFAVIVQLADFRLHKLWHDGRLIHTGGHVKQAVAITDLTEDWRCQHLSPFDNVRLVIPRQALDEFTYDSGQKRVARFDCPPGTTDPVMFHLAQALIPLMDMPDGASDFLIEHLSLALLAHLTAAYGNAPPEWSRRKGRLAPWQEQRAKEYMLLNMAKGVSLEQIAQECRLSRAHFARYFKNSTGNSAYAWLQKMRIQKAQELLGRHEQSLTQIALECGFTDQSHFSRVFKSVIGTPPGNWQRMRAMGKDASGDG</sequence>
<protein>
    <submittedName>
        <fullName evidence="5">AraC family transcriptional regulator</fullName>
    </submittedName>
</protein>
<evidence type="ECO:0000313" key="5">
    <source>
        <dbReference type="EMBL" id="TCL02859.1"/>
    </source>
</evidence>
<accession>A0A4R1N8F1</accession>
<evidence type="ECO:0000259" key="4">
    <source>
        <dbReference type="PROSITE" id="PS01124"/>
    </source>
</evidence>
<dbReference type="PANTHER" id="PTHR46796">
    <property type="entry name" value="HTH-TYPE TRANSCRIPTIONAL ACTIVATOR RHAS-RELATED"/>
    <property type="match status" value="1"/>
</dbReference>
<dbReference type="InterPro" id="IPR018060">
    <property type="entry name" value="HTH_AraC"/>
</dbReference>